<keyword evidence="1" id="KW-1133">Transmembrane helix</keyword>
<evidence type="ECO:0000313" key="2">
    <source>
        <dbReference type="Proteomes" id="UP000504629"/>
    </source>
</evidence>
<protein>
    <submittedName>
        <fullName evidence="3">Uncharacterized protein LOC114245311</fullName>
    </submittedName>
</protein>
<accession>A0A6J2JV79</accession>
<feature type="transmembrane region" description="Helical" evidence="1">
    <location>
        <begin position="304"/>
        <end position="323"/>
    </location>
</feature>
<dbReference type="OrthoDB" id="7352006at2759"/>
<dbReference type="KEGG" id="bman:114245311"/>
<name>A0A6J2JV79_BOMMA</name>
<keyword evidence="1" id="KW-0812">Transmembrane</keyword>
<evidence type="ECO:0000256" key="1">
    <source>
        <dbReference type="SAM" id="Phobius"/>
    </source>
</evidence>
<feature type="transmembrane region" description="Helical" evidence="1">
    <location>
        <begin position="177"/>
        <end position="199"/>
    </location>
</feature>
<organism evidence="2 3">
    <name type="scientific">Bombyx mandarina</name>
    <name type="common">Wild silk moth</name>
    <name type="synonym">Wild silkworm</name>
    <dbReference type="NCBI Taxonomy" id="7092"/>
    <lineage>
        <taxon>Eukaryota</taxon>
        <taxon>Metazoa</taxon>
        <taxon>Ecdysozoa</taxon>
        <taxon>Arthropoda</taxon>
        <taxon>Hexapoda</taxon>
        <taxon>Insecta</taxon>
        <taxon>Pterygota</taxon>
        <taxon>Neoptera</taxon>
        <taxon>Endopterygota</taxon>
        <taxon>Lepidoptera</taxon>
        <taxon>Glossata</taxon>
        <taxon>Ditrysia</taxon>
        <taxon>Bombycoidea</taxon>
        <taxon>Bombycidae</taxon>
        <taxon>Bombycinae</taxon>
        <taxon>Bombyx</taxon>
    </lineage>
</organism>
<feature type="transmembrane region" description="Helical" evidence="1">
    <location>
        <begin position="52"/>
        <end position="71"/>
    </location>
</feature>
<feature type="transmembrane region" description="Helical" evidence="1">
    <location>
        <begin position="270"/>
        <end position="292"/>
    </location>
</feature>
<proteinExistence type="predicted"/>
<reference evidence="3" key="1">
    <citation type="submission" date="2025-08" db="UniProtKB">
        <authorList>
            <consortium name="RefSeq"/>
        </authorList>
    </citation>
    <scope>IDENTIFICATION</scope>
    <source>
        <tissue evidence="3">Silk gland</tissue>
    </source>
</reference>
<dbReference type="GeneID" id="114245311"/>
<sequence length="402" mass="47131">MITMKSPEYLSKDILDEDFVRVFRFPFLVQMALGSCRVHLKARFITIPTLGQKLYTVMCIIICSLLYFNMTKLYLPLYYQHSIVYYIFVTVTGLDQLSFFANLIHLRFLNGETNTAFYIMMQRIDRNMKIDHNNIFNKTVTLANILTITLIILHYVGLVISTIILKEYSLLSLFGLLYGQLMLMVEMALCSNLIIFFFMRVRFVNAIIKNHVHPENQNQPPKLVRYFITNRITRYLAAQTHDFIVNDTDVYLKQIFEGFSMFIDIYRFQVCLFCIKLVVLSLLNFEFCLVAIQRNVLGANHLGNYYIIVNSVMGFFTALYVSGRCELFFREIRETKRLSVAVLLQYQEGPLRKKATRMLKIIEESTPQFSIYDMWQMDGYTFVKICSLVTNLIVTSLQFAYL</sequence>
<dbReference type="AlphaFoldDB" id="A0A6J2JV79"/>
<feature type="transmembrane region" description="Helical" evidence="1">
    <location>
        <begin position="382"/>
        <end position="401"/>
    </location>
</feature>
<dbReference type="Proteomes" id="UP000504629">
    <property type="component" value="Unplaced"/>
</dbReference>
<feature type="transmembrane region" description="Helical" evidence="1">
    <location>
        <begin position="83"/>
        <end position="104"/>
    </location>
</feature>
<evidence type="ECO:0000313" key="3">
    <source>
        <dbReference type="RefSeq" id="XP_028033243.1"/>
    </source>
</evidence>
<feature type="transmembrane region" description="Helical" evidence="1">
    <location>
        <begin position="142"/>
        <end position="165"/>
    </location>
</feature>
<keyword evidence="1" id="KW-0472">Membrane</keyword>
<gene>
    <name evidence="3" type="primary">LOC114245311</name>
</gene>
<dbReference type="RefSeq" id="XP_028033243.1">
    <property type="nucleotide sequence ID" value="XM_028177442.1"/>
</dbReference>
<keyword evidence="2" id="KW-1185">Reference proteome</keyword>